<feature type="region of interest" description="Disordered" evidence="2">
    <location>
        <begin position="538"/>
        <end position="610"/>
    </location>
</feature>
<dbReference type="SUPFAM" id="SSF50978">
    <property type="entry name" value="WD40 repeat-like"/>
    <property type="match status" value="1"/>
</dbReference>
<feature type="transmembrane region" description="Helical" evidence="3">
    <location>
        <begin position="499"/>
        <end position="519"/>
    </location>
</feature>
<feature type="compositionally biased region" description="Polar residues" evidence="2">
    <location>
        <begin position="553"/>
        <end position="564"/>
    </location>
</feature>
<evidence type="ECO:0000256" key="1">
    <source>
        <dbReference type="SAM" id="Coils"/>
    </source>
</evidence>
<dbReference type="Proteomes" id="UP001237642">
    <property type="component" value="Unassembled WGS sequence"/>
</dbReference>
<feature type="compositionally biased region" description="Low complexity" evidence="2">
    <location>
        <begin position="569"/>
        <end position="587"/>
    </location>
</feature>
<evidence type="ECO:0000256" key="2">
    <source>
        <dbReference type="SAM" id="MobiDB-lite"/>
    </source>
</evidence>
<keyword evidence="3" id="KW-0472">Membrane</keyword>
<gene>
    <name evidence="4" type="ORF">POM88_005515</name>
</gene>
<evidence type="ECO:0000313" key="4">
    <source>
        <dbReference type="EMBL" id="KAK1395652.1"/>
    </source>
</evidence>
<dbReference type="PANTHER" id="PTHR35464">
    <property type="entry name" value="OS06G0115200 PROTEIN"/>
    <property type="match status" value="1"/>
</dbReference>
<organism evidence="4 5">
    <name type="scientific">Heracleum sosnowskyi</name>
    <dbReference type="NCBI Taxonomy" id="360622"/>
    <lineage>
        <taxon>Eukaryota</taxon>
        <taxon>Viridiplantae</taxon>
        <taxon>Streptophyta</taxon>
        <taxon>Embryophyta</taxon>
        <taxon>Tracheophyta</taxon>
        <taxon>Spermatophyta</taxon>
        <taxon>Magnoliopsida</taxon>
        <taxon>eudicotyledons</taxon>
        <taxon>Gunneridae</taxon>
        <taxon>Pentapetalae</taxon>
        <taxon>asterids</taxon>
        <taxon>campanulids</taxon>
        <taxon>Apiales</taxon>
        <taxon>Apiaceae</taxon>
        <taxon>Apioideae</taxon>
        <taxon>apioid superclade</taxon>
        <taxon>Tordylieae</taxon>
        <taxon>Tordyliinae</taxon>
        <taxon>Heracleum</taxon>
    </lineage>
</organism>
<feature type="compositionally biased region" description="Polar residues" evidence="2">
    <location>
        <begin position="595"/>
        <end position="606"/>
    </location>
</feature>
<dbReference type="PANTHER" id="PTHR35464:SF1">
    <property type="entry name" value="OS06G0115200 PROTEIN"/>
    <property type="match status" value="1"/>
</dbReference>
<sequence length="671" mass="74471">MAVSLKGKSFHLYFILIFHFLIVSIVFANTSLDPDNLDDHNNNNNDDQLVSETPIKKISDLDVLNQQQVHIEKLEEVVDNLAHLVLKLESLFQESIKIETFDDKEENPVRKLVEMKSEESGSESSVSDGEIVGAVSITKHSLFWSERFQFVSAVKLDSGVTCVSVLPFKDSEGMSKYVAVGNDQGKVYVFSRNGDVLIEFSTLSQSPVTTMLLYMSLYNQSVLVTGHENGIILMHRVSEMLSGEEGHSLLMETDLKFVPSEIEEGGSRITMLEIHNVGRTRYILSIDASGKIKVFRENGALHGLAVPMSRPLVFIKQKLLFLTETGAGSLDLRTMKILESSCEGLNQSVQNYVFDATERSKAYGFTSEGDLIHVLLLGDIMNFKCRVRSMKKFDMDEPLAIQAIKGYLLVSNRDKVFVYNVSSSQNFRSGGPRLLFSAGLEEIVASFLKCQVESDDEKKVVIPLMASDQEKLVILSLGSGYVGVYRSSLPVYRVKYSTMIWGTPLVIFILFVFGAWKFFANKKDAYSLWGPEDPFTSISGTNENEAPVVSGSGDRSFTDSSSKSEIMDLRGSGLRGPSRRYGSPSRYTGGVASSFRPNPSDTNSRPASVDPNYRAASELKFRGSNLESTVYSHTRENLYGNRSLTTIYNPSVTITCVGLLGHDCLIGRGFK</sequence>
<proteinExistence type="predicted"/>
<evidence type="ECO:0000256" key="3">
    <source>
        <dbReference type="SAM" id="Phobius"/>
    </source>
</evidence>
<reference evidence="4" key="2">
    <citation type="submission" date="2023-05" db="EMBL/GenBank/DDBJ databases">
        <authorList>
            <person name="Schelkunov M.I."/>
        </authorList>
    </citation>
    <scope>NUCLEOTIDE SEQUENCE</scope>
    <source>
        <strain evidence="4">Hsosn_3</strain>
        <tissue evidence="4">Leaf</tissue>
    </source>
</reference>
<dbReference type="InterPro" id="IPR036322">
    <property type="entry name" value="WD40_repeat_dom_sf"/>
</dbReference>
<comment type="caution">
    <text evidence="4">The sequence shown here is derived from an EMBL/GenBank/DDBJ whole genome shotgun (WGS) entry which is preliminary data.</text>
</comment>
<feature type="transmembrane region" description="Helical" evidence="3">
    <location>
        <begin position="12"/>
        <end position="32"/>
    </location>
</feature>
<dbReference type="AlphaFoldDB" id="A0AAD8J476"/>
<keyword evidence="5" id="KW-1185">Reference proteome</keyword>
<reference evidence="4" key="1">
    <citation type="submission" date="2023-02" db="EMBL/GenBank/DDBJ databases">
        <title>Genome of toxic invasive species Heracleum sosnowskyi carries increased number of genes despite the absence of recent whole-genome duplications.</title>
        <authorList>
            <person name="Schelkunov M."/>
            <person name="Shtratnikova V."/>
            <person name="Makarenko M."/>
            <person name="Klepikova A."/>
            <person name="Omelchenko D."/>
            <person name="Novikova G."/>
            <person name="Obukhova E."/>
            <person name="Bogdanov V."/>
            <person name="Penin A."/>
            <person name="Logacheva M."/>
        </authorList>
    </citation>
    <scope>NUCLEOTIDE SEQUENCE</scope>
    <source>
        <strain evidence="4">Hsosn_3</strain>
        <tissue evidence="4">Leaf</tissue>
    </source>
</reference>
<dbReference type="InterPro" id="IPR045288">
    <property type="entry name" value="At1g75140-like"/>
</dbReference>
<accession>A0AAD8J476</accession>
<keyword evidence="1" id="KW-0175">Coiled coil</keyword>
<evidence type="ECO:0000313" key="5">
    <source>
        <dbReference type="Proteomes" id="UP001237642"/>
    </source>
</evidence>
<keyword evidence="3" id="KW-0812">Transmembrane</keyword>
<dbReference type="Gene3D" id="2.130.10.10">
    <property type="entry name" value="YVTN repeat-like/Quinoprotein amine dehydrogenase"/>
    <property type="match status" value="1"/>
</dbReference>
<feature type="coiled-coil region" evidence="1">
    <location>
        <begin position="64"/>
        <end position="91"/>
    </location>
</feature>
<protein>
    <submittedName>
        <fullName evidence="4">WD40-repeat-containing domain-containing protein</fullName>
    </submittedName>
</protein>
<dbReference type="InterPro" id="IPR015943">
    <property type="entry name" value="WD40/YVTN_repeat-like_dom_sf"/>
</dbReference>
<name>A0AAD8J476_9APIA</name>
<dbReference type="EMBL" id="JAUIZM010000002">
    <property type="protein sequence ID" value="KAK1395652.1"/>
    <property type="molecule type" value="Genomic_DNA"/>
</dbReference>
<keyword evidence="3" id="KW-1133">Transmembrane helix</keyword>